<dbReference type="AlphaFoldDB" id="A0A1C3KU01"/>
<dbReference type="Proteomes" id="UP000243200">
    <property type="component" value="Chromosome 11"/>
</dbReference>
<dbReference type="OrthoDB" id="385235at2759"/>
<organism evidence="3 4">
    <name type="scientific">Plasmodium ovale</name>
    <name type="common">malaria parasite P. ovale</name>
    <dbReference type="NCBI Taxonomy" id="36330"/>
    <lineage>
        <taxon>Eukaryota</taxon>
        <taxon>Sar</taxon>
        <taxon>Alveolata</taxon>
        <taxon>Apicomplexa</taxon>
        <taxon>Aconoidasida</taxon>
        <taxon>Haemosporida</taxon>
        <taxon>Plasmodiidae</taxon>
        <taxon>Plasmodium</taxon>
        <taxon>Plasmodium (Plasmodium)</taxon>
    </lineage>
</organism>
<evidence type="ECO:0000259" key="2">
    <source>
        <dbReference type="PROSITE" id="PS51286"/>
    </source>
</evidence>
<accession>A0A1C3KU01</accession>
<reference evidence="3 4" key="1">
    <citation type="submission" date="2016-06" db="EMBL/GenBank/DDBJ databases">
        <authorList>
            <consortium name="Pathogen Informatics"/>
        </authorList>
    </citation>
    <scope>NUCLEOTIDE SEQUENCE [LARGE SCALE GENOMIC DNA]</scope>
    <source>
        <strain evidence="3">PowCR01</strain>
    </source>
</reference>
<evidence type="ECO:0000256" key="1">
    <source>
        <dbReference type="SAM" id="MobiDB-lite"/>
    </source>
</evidence>
<feature type="compositionally biased region" description="Basic and acidic residues" evidence="1">
    <location>
        <begin position="668"/>
        <end position="692"/>
    </location>
</feature>
<feature type="domain" description="RAP" evidence="2">
    <location>
        <begin position="1213"/>
        <end position="1276"/>
    </location>
</feature>
<dbReference type="SMART" id="SM00952">
    <property type="entry name" value="RAP"/>
    <property type="match status" value="1"/>
</dbReference>
<dbReference type="EMBL" id="LT594515">
    <property type="protein sequence ID" value="SBT77637.1"/>
    <property type="molecule type" value="Genomic_DNA"/>
</dbReference>
<feature type="region of interest" description="Disordered" evidence="1">
    <location>
        <begin position="644"/>
        <end position="692"/>
    </location>
</feature>
<feature type="compositionally biased region" description="Polar residues" evidence="1">
    <location>
        <begin position="221"/>
        <end position="233"/>
    </location>
</feature>
<feature type="region of interest" description="Disordered" evidence="1">
    <location>
        <begin position="221"/>
        <end position="253"/>
    </location>
</feature>
<evidence type="ECO:0000313" key="4">
    <source>
        <dbReference type="Proteomes" id="UP000243200"/>
    </source>
</evidence>
<sequence>MNVLKGRHIVVSDLIKFYRKGKCNFSLYSKKKKGVRGVGNQWNENDSRDSCTNQNFLKNICNRNVINKLDPISIIENLKYVSDCNVKEDVIKNYIGRVKLLKEQWSLNKIYFILKILVKYDLHDAVLLEKLEHIINNIDVLCGQGEDVDPFENIYIVRISYVLHSFYHFNSASEQLVEKVINILSRKIDYIIYHNAYFNRFFYKHGGGGKRGISNEEASACGSSTVSNTSRPNEQLKHTGKKEEGPIEPDRRKKGNEHVRNINFNEIYLIVSTLKNLKYENKKFLNKLKFLYYFNCIDVEKVSENDCKYVTLLFHFFYEPSDKYLYNVMKFFLSKHASMMSSIHDFVLVALTVYYANMGRSTQNGHYIVTGVDNQHDTERSHKLQNVSYPSTDDISSIIEDMYFLPKEEKKNFMSILRCVCEHGRAIRENVTDIAYERVLKLLNRRYYVDMTGFEGGKRKIFPSDIADGNKNEWWGKSLLTNESSPLSKNETNDLQSVSELVKICNYSMREVDTLYYLYLKENVENFNVETVLNVFKSFIFVFNIRNEKSKNYMNGYLNGRYAIFDNDNLNNLINVTTQIITSSSLHRSYSMCSVKELSSILYYVYQISNIFENESFEDMYIKRLQRHVDSVLFTKLKSILGEGERGKSSGEAGGNSNMYGKNNISSVEKKKNSAENFDVRSPKDESGKEFYPRKSYLREKNESCDSYICENIRQSSNPLFSGNSSASSCRRSGNKNDQFSKNYTMEVFILLFNMYSKKGDNKCILTMLLRILNVYKVEKKNLPSGVFINLLNSFAKLKYRNVTLIDACLQKIKENMQTANFYDYVNLLISLSKLNIFGVNLAMYDEAFSANDIVQSNKNCYRKNVNNMFLHVYSDNTREQKNNIQIVHNLKMILKKIDENISNFSFSPNYKMINIIPNILNSYTILGFDKIHFKNVNKLVECFHDYTFNYFHDHPFHKNWCISTDEMKQKEGGNEYFLNDTVQCVNNPLGKNNNWYFSQRNNVIIKKENADKELYLPLQSVYQMYIFTVYFIAYVRCFNRFCEQGGVGMNMGDGEGHGEEYDEDGEGRWHPFNHYPKSNVFLTSKPSINMKRDCHLDIHNILSERSVHILNNVIFFVKYINNFYKKKSYEKYNLYMKFLPINRERERENEELVEYVKTCHVQAERDNSSMYSSSFHRDVFTTLLLMGVNNMECEVPFLDGIYTADIVINNSVCVEINGSNHYYYDDNMKRSDQKIDSLNLIKYYLLSKKYNLILVPYQEWNNLKNMDMKKKYLMEKMKK</sequence>
<dbReference type="PROSITE" id="PS51286">
    <property type="entry name" value="RAP"/>
    <property type="match status" value="1"/>
</dbReference>
<gene>
    <name evidence="3" type="primary">PowCR01_110022600</name>
    <name evidence="3" type="ORF">POWCR01_110022600</name>
</gene>
<name>A0A1C3KU01_PLAOA</name>
<evidence type="ECO:0000313" key="3">
    <source>
        <dbReference type="EMBL" id="SBT77637.1"/>
    </source>
</evidence>
<proteinExistence type="predicted"/>
<feature type="compositionally biased region" description="Basic and acidic residues" evidence="1">
    <location>
        <begin position="234"/>
        <end position="253"/>
    </location>
</feature>
<dbReference type="VEuPathDB" id="PlasmoDB:POWCR01_110022600"/>
<dbReference type="InterPro" id="IPR013584">
    <property type="entry name" value="RAP"/>
</dbReference>
<dbReference type="VEuPathDB" id="PlasmoDB:PocGH01_11028400"/>
<protein>
    <submittedName>
        <fullName evidence="3">RAP protein, putative</fullName>
    </submittedName>
</protein>
<dbReference type="Pfam" id="PF08373">
    <property type="entry name" value="RAP"/>
    <property type="match status" value="1"/>
</dbReference>
<feature type="compositionally biased region" description="Polar residues" evidence="1">
    <location>
        <begin position="655"/>
        <end position="667"/>
    </location>
</feature>